<name>A0A3N2Q1S5_SODAK</name>
<dbReference type="InterPro" id="IPR001138">
    <property type="entry name" value="Zn2Cys6_DnaBD"/>
</dbReference>
<dbReference type="PANTHER" id="PTHR37534">
    <property type="entry name" value="TRANSCRIPTIONAL ACTIVATOR PROTEIN UGA3"/>
    <property type="match status" value="1"/>
</dbReference>
<dbReference type="PROSITE" id="PS00463">
    <property type="entry name" value="ZN2_CY6_FUNGAL_1"/>
    <property type="match status" value="1"/>
</dbReference>
<dbReference type="InterPro" id="IPR036864">
    <property type="entry name" value="Zn2-C6_fun-type_DNA-bd_sf"/>
</dbReference>
<dbReference type="OrthoDB" id="5278208at2759"/>
<dbReference type="PROSITE" id="PS50048">
    <property type="entry name" value="ZN2_CY6_FUNGAL_2"/>
    <property type="match status" value="1"/>
</dbReference>
<reference evidence="5 6" key="1">
    <citation type="journal article" date="2018" name="Mol. Ecol.">
        <title>The obligate alkalophilic soda-lake fungus Sodiomyces alkalinus has shifted to a protein diet.</title>
        <authorList>
            <person name="Grum-Grzhimaylo A.A."/>
            <person name="Falkoski D.L."/>
            <person name="van den Heuvel J."/>
            <person name="Valero-Jimenez C.A."/>
            <person name="Min B."/>
            <person name="Choi I.G."/>
            <person name="Lipzen A."/>
            <person name="Daum C.G."/>
            <person name="Aanen D.K."/>
            <person name="Tsang A."/>
            <person name="Henrissat B."/>
            <person name="Bilanenko E.N."/>
            <person name="de Vries R.P."/>
            <person name="van Kan J.A.L."/>
            <person name="Grigoriev I.V."/>
            <person name="Debets A.J.M."/>
        </authorList>
    </citation>
    <scope>NUCLEOTIDE SEQUENCE [LARGE SCALE GENOMIC DNA]</scope>
    <source>
        <strain evidence="5 6">F11</strain>
    </source>
</reference>
<dbReference type="Pfam" id="PF11951">
    <property type="entry name" value="Fungal_trans_2"/>
    <property type="match status" value="1"/>
</dbReference>
<dbReference type="GO" id="GO:0000981">
    <property type="term" value="F:DNA-binding transcription factor activity, RNA polymerase II-specific"/>
    <property type="evidence" value="ECO:0007669"/>
    <property type="project" value="InterPro"/>
</dbReference>
<dbReference type="CDD" id="cd12148">
    <property type="entry name" value="fungal_TF_MHR"/>
    <property type="match status" value="1"/>
</dbReference>
<dbReference type="GO" id="GO:0045944">
    <property type="term" value="P:positive regulation of transcription by RNA polymerase II"/>
    <property type="evidence" value="ECO:0007669"/>
    <property type="project" value="TreeGrafter"/>
</dbReference>
<dbReference type="CDD" id="cd00067">
    <property type="entry name" value="GAL4"/>
    <property type="match status" value="1"/>
</dbReference>
<feature type="domain" description="Zn(2)-C6 fungal-type" evidence="4">
    <location>
        <begin position="92"/>
        <end position="122"/>
    </location>
</feature>
<feature type="compositionally biased region" description="Acidic residues" evidence="3">
    <location>
        <begin position="160"/>
        <end position="169"/>
    </location>
</feature>
<comment type="subcellular location">
    <subcellularLocation>
        <location evidence="1">Nucleus</location>
    </subcellularLocation>
</comment>
<protein>
    <recommendedName>
        <fullName evidence="4">Zn(2)-C6 fungal-type domain-containing protein</fullName>
    </recommendedName>
</protein>
<sequence>MGDYYHHFLASMSGAGQNPSKIPPEAYPSPFSVVQSSSSSIAGPATSSSYQAPGFLAGIHEPLIFNPSKSHKVRRKSAPGIDHVKHRRTRSGCFMCRSRRVKCDETRPICERCRKGNRECIYPDPPPSKSASSQSSSLKETAGTGGTVPMQRPSPSSSLEVDDLEEDTGPDVALETIPDQEEGGSHDDTLPSKGPVSMRPSSPATSVGTSVGHSTSTPPAPDLPNFQPSSRADWSHLPASMQRYMDYYYHNITHHHYCIVFDGDDFFRNMLPQLALGSESLLNALVGFSAYLYTLEHNPDGDIHEFLQYYNKSVIMLIEFLKRKEKPSIHTLFTILQLATIEEYLGDWINLMGHQKAAHELLITLFTPKSAMETVLGRMAVSWYARFDVFIAIMGGFPTSLSHEWFTEYVDYCQTQILLNGDNPQLRLNWKIDKESALVRLLSREMSMLYARGSRGQISPEAFQAEHSRILQRLLDWRAEWDRELVDPAFLVTDFGHGAPPRDESDIVDPYTPGILYREPLFPTTKLIVGWMSMVIMHLCQSPTTDREKSYADLRDYSYNVCACVELIDRWPGSPKGSLIAAQATTSMSALFLPKDKKHSNWFRRKFALIESKGYIHPANVRVKMGEMFREPSCARWWLPNDEGYSPILKAVRSLADERNAAAINAQQENLREVRHIFAKLDMSDTGDG</sequence>
<dbReference type="Gene3D" id="4.10.240.10">
    <property type="entry name" value="Zn(2)-C6 fungal-type DNA-binding domain"/>
    <property type="match status" value="1"/>
</dbReference>
<dbReference type="SMART" id="SM00066">
    <property type="entry name" value="GAL4"/>
    <property type="match status" value="1"/>
</dbReference>
<evidence type="ECO:0000256" key="2">
    <source>
        <dbReference type="ARBA" id="ARBA00023242"/>
    </source>
</evidence>
<dbReference type="InterPro" id="IPR021858">
    <property type="entry name" value="Fun_TF"/>
</dbReference>
<evidence type="ECO:0000256" key="3">
    <source>
        <dbReference type="SAM" id="MobiDB-lite"/>
    </source>
</evidence>
<evidence type="ECO:0000259" key="4">
    <source>
        <dbReference type="PROSITE" id="PS50048"/>
    </source>
</evidence>
<organism evidence="5 6">
    <name type="scientific">Sodiomyces alkalinus (strain CBS 110278 / VKM F-3762 / F11)</name>
    <name type="common">Alkaliphilic filamentous fungus</name>
    <dbReference type="NCBI Taxonomy" id="1314773"/>
    <lineage>
        <taxon>Eukaryota</taxon>
        <taxon>Fungi</taxon>
        <taxon>Dikarya</taxon>
        <taxon>Ascomycota</taxon>
        <taxon>Pezizomycotina</taxon>
        <taxon>Sordariomycetes</taxon>
        <taxon>Hypocreomycetidae</taxon>
        <taxon>Glomerellales</taxon>
        <taxon>Plectosphaerellaceae</taxon>
        <taxon>Sodiomyces</taxon>
    </lineage>
</organism>
<accession>A0A3N2Q1S5</accession>
<dbReference type="GO" id="GO:0008270">
    <property type="term" value="F:zinc ion binding"/>
    <property type="evidence" value="ECO:0007669"/>
    <property type="project" value="InterPro"/>
</dbReference>
<keyword evidence="6" id="KW-1185">Reference proteome</keyword>
<dbReference type="PANTHER" id="PTHR37534:SF10">
    <property type="entry name" value="ZN(II)2CYS6 TRANSCRIPTION FACTOR (EUROFUNG)"/>
    <property type="match status" value="1"/>
</dbReference>
<gene>
    <name evidence="5" type="ORF">SODALDRAFT_271668</name>
</gene>
<dbReference type="SUPFAM" id="SSF57701">
    <property type="entry name" value="Zn2/Cys6 DNA-binding domain"/>
    <property type="match status" value="1"/>
</dbReference>
<evidence type="ECO:0000313" key="6">
    <source>
        <dbReference type="Proteomes" id="UP000272025"/>
    </source>
</evidence>
<feature type="region of interest" description="Disordered" evidence="3">
    <location>
        <begin position="117"/>
        <end position="227"/>
    </location>
</feature>
<proteinExistence type="predicted"/>
<dbReference type="Pfam" id="PF00172">
    <property type="entry name" value="Zn_clus"/>
    <property type="match status" value="1"/>
</dbReference>
<dbReference type="GO" id="GO:0000976">
    <property type="term" value="F:transcription cis-regulatory region binding"/>
    <property type="evidence" value="ECO:0007669"/>
    <property type="project" value="TreeGrafter"/>
</dbReference>
<dbReference type="AlphaFoldDB" id="A0A3N2Q1S5"/>
<dbReference type="RefSeq" id="XP_028468515.1">
    <property type="nucleotide sequence ID" value="XM_028607785.1"/>
</dbReference>
<dbReference type="STRING" id="1314773.A0A3N2Q1S5"/>
<evidence type="ECO:0000313" key="5">
    <source>
        <dbReference type="EMBL" id="ROT40709.1"/>
    </source>
</evidence>
<dbReference type="EMBL" id="ML119052">
    <property type="protein sequence ID" value="ROT40709.1"/>
    <property type="molecule type" value="Genomic_DNA"/>
</dbReference>
<dbReference type="GeneID" id="39576263"/>
<keyword evidence="2" id="KW-0539">Nucleus</keyword>
<evidence type="ECO:0000256" key="1">
    <source>
        <dbReference type="ARBA" id="ARBA00004123"/>
    </source>
</evidence>
<dbReference type="Proteomes" id="UP000272025">
    <property type="component" value="Unassembled WGS sequence"/>
</dbReference>
<dbReference type="GO" id="GO:0005634">
    <property type="term" value="C:nucleus"/>
    <property type="evidence" value="ECO:0007669"/>
    <property type="project" value="UniProtKB-SubCell"/>
</dbReference>
<feature type="compositionally biased region" description="Low complexity" evidence="3">
    <location>
        <begin position="205"/>
        <end position="217"/>
    </location>
</feature>